<dbReference type="Proteomes" id="UP001066276">
    <property type="component" value="Chromosome 9"/>
</dbReference>
<sequence length="104" mass="11818">MQAQQLLQTARMHGPFRMKKEIIRMTAEFAKGTSERRKEFLALRPRLCQLELTDPPHGYCHTAPTLEFVFGDYDPVITGTCPRETGTIRLGLGQVADRDKSRSP</sequence>
<evidence type="ECO:0000313" key="1">
    <source>
        <dbReference type="EMBL" id="KAJ1110267.1"/>
    </source>
</evidence>
<name>A0AAV7N6V4_PLEWA</name>
<evidence type="ECO:0000313" key="2">
    <source>
        <dbReference type="Proteomes" id="UP001066276"/>
    </source>
</evidence>
<reference evidence="1" key="1">
    <citation type="journal article" date="2022" name="bioRxiv">
        <title>Sequencing and chromosome-scale assembly of the giantPleurodeles waltlgenome.</title>
        <authorList>
            <person name="Brown T."/>
            <person name="Elewa A."/>
            <person name="Iarovenko S."/>
            <person name="Subramanian E."/>
            <person name="Araus A.J."/>
            <person name="Petzold A."/>
            <person name="Susuki M."/>
            <person name="Suzuki K.-i.T."/>
            <person name="Hayashi T."/>
            <person name="Toyoda A."/>
            <person name="Oliveira C."/>
            <person name="Osipova E."/>
            <person name="Leigh N.D."/>
            <person name="Simon A."/>
            <person name="Yun M.H."/>
        </authorList>
    </citation>
    <scope>NUCLEOTIDE SEQUENCE</scope>
    <source>
        <strain evidence="1">20211129_DDA</strain>
        <tissue evidence="1">Liver</tissue>
    </source>
</reference>
<protein>
    <submittedName>
        <fullName evidence="1">Uncharacterized protein</fullName>
    </submittedName>
</protein>
<dbReference type="EMBL" id="JANPWB010000013">
    <property type="protein sequence ID" value="KAJ1110267.1"/>
    <property type="molecule type" value="Genomic_DNA"/>
</dbReference>
<gene>
    <name evidence="1" type="ORF">NDU88_007622</name>
</gene>
<organism evidence="1 2">
    <name type="scientific">Pleurodeles waltl</name>
    <name type="common">Iberian ribbed newt</name>
    <dbReference type="NCBI Taxonomy" id="8319"/>
    <lineage>
        <taxon>Eukaryota</taxon>
        <taxon>Metazoa</taxon>
        <taxon>Chordata</taxon>
        <taxon>Craniata</taxon>
        <taxon>Vertebrata</taxon>
        <taxon>Euteleostomi</taxon>
        <taxon>Amphibia</taxon>
        <taxon>Batrachia</taxon>
        <taxon>Caudata</taxon>
        <taxon>Salamandroidea</taxon>
        <taxon>Salamandridae</taxon>
        <taxon>Pleurodelinae</taxon>
        <taxon>Pleurodeles</taxon>
    </lineage>
</organism>
<dbReference type="AlphaFoldDB" id="A0AAV7N6V4"/>
<proteinExistence type="predicted"/>
<accession>A0AAV7N6V4</accession>
<comment type="caution">
    <text evidence="1">The sequence shown here is derived from an EMBL/GenBank/DDBJ whole genome shotgun (WGS) entry which is preliminary data.</text>
</comment>
<keyword evidence="2" id="KW-1185">Reference proteome</keyword>